<keyword evidence="6" id="KW-1185">Reference proteome</keyword>
<keyword evidence="1" id="KW-0539">Nucleus</keyword>
<dbReference type="InterPro" id="IPR009071">
    <property type="entry name" value="HMG_box_dom"/>
</dbReference>
<accession>A0A803Q224</accession>
<sequence>MFFVFMKLSNAARTPSSSAFSNVTGVIDGKFESGYLVSVVIGSKRLKGVLYESPHNPSPMQLPRRVVNQPTSNKNDNAAESVVPVVRRRRRRKKCEIKRRDPAHPKPNRSGYNFFFAEQHAKLKPLHPGKDREISRMIGESWNKLNETEKAVRNITQSSIILIFFYHMSNVGQNTQKKSFSRERKTDELTWTFLQVYQEKAVKDKERYRREMEGYRERLRTGAIIGPCDTPFEGGVFFVSIKMPYNYPFKPPKVVFLTKVFHPNISEDGTIHIDFLGKTWGAAWTIEKILLGLCSFLDDPDPEDLLNPISYLYQNHRETYNKIAREWTKKYAMP</sequence>
<dbReference type="GO" id="GO:0003677">
    <property type="term" value="F:DNA binding"/>
    <property type="evidence" value="ECO:0007669"/>
    <property type="project" value="UniProtKB-UniRule"/>
</dbReference>
<dbReference type="Proteomes" id="UP000596661">
    <property type="component" value="Chromosome 7"/>
</dbReference>
<evidence type="ECO:0008006" key="7">
    <source>
        <dbReference type="Google" id="ProtNLM"/>
    </source>
</evidence>
<dbReference type="PANTHER" id="PTHR46691">
    <property type="entry name" value="HIGH MOBILITY GROUP B PROTEIN 9"/>
    <property type="match status" value="1"/>
</dbReference>
<dbReference type="InterPro" id="IPR036910">
    <property type="entry name" value="HMG_box_dom_sf"/>
</dbReference>
<evidence type="ECO:0000313" key="5">
    <source>
        <dbReference type="EnsemblPlants" id="cds.evm.model.07.129"/>
    </source>
</evidence>
<dbReference type="Gramene" id="evm.model.07.129">
    <property type="protein sequence ID" value="cds.evm.model.07.129"/>
    <property type="gene ID" value="evm.TU.07.129"/>
</dbReference>
<dbReference type="CDD" id="cd22009">
    <property type="entry name" value="HMG-box_AtHMGB9-like"/>
    <property type="match status" value="1"/>
</dbReference>
<feature type="domain" description="HMG box" evidence="3">
    <location>
        <begin position="105"/>
        <end position="216"/>
    </location>
</feature>
<evidence type="ECO:0000256" key="2">
    <source>
        <dbReference type="SAM" id="MobiDB-lite"/>
    </source>
</evidence>
<dbReference type="SMART" id="SM00398">
    <property type="entry name" value="HMG"/>
    <property type="match status" value="1"/>
</dbReference>
<dbReference type="GO" id="GO:0005634">
    <property type="term" value="C:nucleus"/>
    <property type="evidence" value="ECO:0007669"/>
    <property type="project" value="UniProtKB-UniRule"/>
</dbReference>
<name>A0A803Q224_CANSA</name>
<dbReference type="SMART" id="SM00212">
    <property type="entry name" value="UBCc"/>
    <property type="match status" value="1"/>
</dbReference>
<keyword evidence="1" id="KW-0238">DNA-binding</keyword>
<dbReference type="EnsemblPlants" id="evm.model.07.129">
    <property type="protein sequence ID" value="cds.evm.model.07.129"/>
    <property type="gene ID" value="evm.TU.07.129"/>
</dbReference>
<dbReference type="AlphaFoldDB" id="A0A803Q224"/>
<evidence type="ECO:0000259" key="4">
    <source>
        <dbReference type="PROSITE" id="PS50127"/>
    </source>
</evidence>
<dbReference type="Gene3D" id="1.10.30.10">
    <property type="entry name" value="High mobility group box domain"/>
    <property type="match status" value="1"/>
</dbReference>
<protein>
    <recommendedName>
        <fullName evidence="7">UBC core domain-containing protein</fullName>
    </recommendedName>
</protein>
<dbReference type="EMBL" id="UZAU01000629">
    <property type="status" value="NOT_ANNOTATED_CDS"/>
    <property type="molecule type" value="Genomic_DNA"/>
</dbReference>
<reference evidence="5" key="1">
    <citation type="submission" date="2018-11" db="EMBL/GenBank/DDBJ databases">
        <authorList>
            <person name="Grassa J C."/>
        </authorList>
    </citation>
    <scope>NUCLEOTIDE SEQUENCE [LARGE SCALE GENOMIC DNA]</scope>
</reference>
<dbReference type="PROSITE" id="PS50127">
    <property type="entry name" value="UBC_2"/>
    <property type="match status" value="1"/>
</dbReference>
<dbReference type="PANTHER" id="PTHR46691:SF3">
    <property type="entry name" value="HIGH MOBILITY GROUP B PROTEIN 15"/>
    <property type="match status" value="1"/>
</dbReference>
<feature type="DNA-binding region" description="HMG box" evidence="1">
    <location>
        <begin position="105"/>
        <end position="216"/>
    </location>
</feature>
<feature type="domain" description="UBC core" evidence="4">
    <location>
        <begin position="184"/>
        <end position="333"/>
    </location>
</feature>
<dbReference type="InterPro" id="IPR016135">
    <property type="entry name" value="UBQ-conjugating_enzyme/RWD"/>
</dbReference>
<evidence type="ECO:0000313" key="6">
    <source>
        <dbReference type="Proteomes" id="UP000596661"/>
    </source>
</evidence>
<organism evidence="5 6">
    <name type="scientific">Cannabis sativa</name>
    <name type="common">Hemp</name>
    <name type="synonym">Marijuana</name>
    <dbReference type="NCBI Taxonomy" id="3483"/>
    <lineage>
        <taxon>Eukaryota</taxon>
        <taxon>Viridiplantae</taxon>
        <taxon>Streptophyta</taxon>
        <taxon>Embryophyta</taxon>
        <taxon>Tracheophyta</taxon>
        <taxon>Spermatophyta</taxon>
        <taxon>Magnoliopsida</taxon>
        <taxon>eudicotyledons</taxon>
        <taxon>Gunneridae</taxon>
        <taxon>Pentapetalae</taxon>
        <taxon>rosids</taxon>
        <taxon>fabids</taxon>
        <taxon>Rosales</taxon>
        <taxon>Cannabaceae</taxon>
        <taxon>Cannabis</taxon>
    </lineage>
</organism>
<reference evidence="5" key="2">
    <citation type="submission" date="2021-03" db="UniProtKB">
        <authorList>
            <consortium name="EnsemblPlants"/>
        </authorList>
    </citation>
    <scope>IDENTIFICATION</scope>
</reference>
<evidence type="ECO:0000259" key="3">
    <source>
        <dbReference type="PROSITE" id="PS50118"/>
    </source>
</evidence>
<proteinExistence type="predicted"/>
<evidence type="ECO:0000256" key="1">
    <source>
        <dbReference type="PROSITE-ProRule" id="PRU00267"/>
    </source>
</evidence>
<dbReference type="Pfam" id="PF00505">
    <property type="entry name" value="HMG_box"/>
    <property type="match status" value="1"/>
</dbReference>
<dbReference type="PROSITE" id="PS50118">
    <property type="entry name" value="HMG_BOX_2"/>
    <property type="match status" value="1"/>
</dbReference>
<dbReference type="Gene3D" id="3.10.110.10">
    <property type="entry name" value="Ubiquitin Conjugating Enzyme"/>
    <property type="match status" value="1"/>
</dbReference>
<dbReference type="InterPro" id="IPR000608">
    <property type="entry name" value="UBC"/>
</dbReference>
<dbReference type="SUPFAM" id="SSF54495">
    <property type="entry name" value="UBC-like"/>
    <property type="match status" value="1"/>
</dbReference>
<feature type="region of interest" description="Disordered" evidence="2">
    <location>
        <begin position="90"/>
        <end position="111"/>
    </location>
</feature>
<dbReference type="SUPFAM" id="SSF47095">
    <property type="entry name" value="HMG-box"/>
    <property type="match status" value="2"/>
</dbReference>
<dbReference type="Pfam" id="PF00179">
    <property type="entry name" value="UQ_con"/>
    <property type="match status" value="1"/>
</dbReference>